<reference evidence="1 2" key="1">
    <citation type="submission" date="2021-02" db="EMBL/GenBank/DDBJ databases">
        <title>Streptomyces spirodelae sp. nov., isolated from duckweed.</title>
        <authorList>
            <person name="Saimee Y."/>
            <person name="Duangmal K."/>
        </authorList>
    </citation>
    <scope>NUCLEOTIDE SEQUENCE [LARGE SCALE GENOMIC DNA]</scope>
    <source>
        <strain evidence="1 2">DW4-2</strain>
    </source>
</reference>
<accession>A0ABS3WPY4</accession>
<protein>
    <submittedName>
        <fullName evidence="1">Uncharacterized protein</fullName>
    </submittedName>
</protein>
<dbReference type="EMBL" id="JAFFZN010000004">
    <property type="protein sequence ID" value="MBO8185079.1"/>
    <property type="molecule type" value="Genomic_DNA"/>
</dbReference>
<evidence type="ECO:0000313" key="1">
    <source>
        <dbReference type="EMBL" id="MBO8185079.1"/>
    </source>
</evidence>
<comment type="caution">
    <text evidence="1">The sequence shown here is derived from an EMBL/GenBank/DDBJ whole genome shotgun (WGS) entry which is preliminary data.</text>
</comment>
<dbReference type="RefSeq" id="WP_209263900.1">
    <property type="nucleotide sequence ID" value="NZ_JAFFZN010000004.1"/>
</dbReference>
<keyword evidence="2" id="KW-1185">Reference proteome</keyword>
<sequence>MKSPDDGWGLTPNWRAADNNLYGVLRGRLNASDVAEWFARTGWRSRASSSVAYEVETNWCQVDLVPVGGPAILLHGVIAPVWFDTLAALLSGFGLSFGLELYDDEGGLRREIDR</sequence>
<organism evidence="1 2">
    <name type="scientific">Streptomyces spirodelae</name>
    <dbReference type="NCBI Taxonomy" id="2812904"/>
    <lineage>
        <taxon>Bacteria</taxon>
        <taxon>Bacillati</taxon>
        <taxon>Actinomycetota</taxon>
        <taxon>Actinomycetes</taxon>
        <taxon>Kitasatosporales</taxon>
        <taxon>Streptomycetaceae</taxon>
        <taxon>Streptomyces</taxon>
    </lineage>
</organism>
<proteinExistence type="predicted"/>
<dbReference type="Proteomes" id="UP001518976">
    <property type="component" value="Unassembled WGS sequence"/>
</dbReference>
<gene>
    <name evidence="1" type="ORF">JW592_06285</name>
</gene>
<name>A0ABS3WPY4_9ACTN</name>
<evidence type="ECO:0000313" key="2">
    <source>
        <dbReference type="Proteomes" id="UP001518976"/>
    </source>
</evidence>